<dbReference type="SMART" id="SM00346">
    <property type="entry name" value="HTH_ICLR"/>
    <property type="match status" value="1"/>
</dbReference>
<accession>A0ABW4F929</accession>
<dbReference type="InterPro" id="IPR014757">
    <property type="entry name" value="Tscrpt_reg_IclR_C"/>
</dbReference>
<dbReference type="SUPFAM" id="SSF55781">
    <property type="entry name" value="GAF domain-like"/>
    <property type="match status" value="1"/>
</dbReference>
<gene>
    <name evidence="6" type="ORF">ACFSJD_36320</name>
</gene>
<keyword evidence="1" id="KW-0805">Transcription regulation</keyword>
<protein>
    <submittedName>
        <fullName evidence="6">IclR family transcriptional regulator C-terminal domain-containing protein</fullName>
    </submittedName>
</protein>
<dbReference type="EMBL" id="JBHUCO010000054">
    <property type="protein sequence ID" value="MFD1522999.1"/>
    <property type="molecule type" value="Genomic_DNA"/>
</dbReference>
<evidence type="ECO:0000259" key="4">
    <source>
        <dbReference type="PROSITE" id="PS51077"/>
    </source>
</evidence>
<name>A0ABW4F929_9PSEU</name>
<feature type="domain" description="IclR-ED" evidence="5">
    <location>
        <begin position="62"/>
        <end position="246"/>
    </location>
</feature>
<evidence type="ECO:0000313" key="7">
    <source>
        <dbReference type="Proteomes" id="UP001597114"/>
    </source>
</evidence>
<dbReference type="PROSITE" id="PS51077">
    <property type="entry name" value="HTH_ICLR"/>
    <property type="match status" value="1"/>
</dbReference>
<dbReference type="InterPro" id="IPR036388">
    <property type="entry name" value="WH-like_DNA-bd_sf"/>
</dbReference>
<dbReference type="Pfam" id="PF01614">
    <property type="entry name" value="IclR_C"/>
    <property type="match status" value="1"/>
</dbReference>
<dbReference type="Pfam" id="PF09339">
    <property type="entry name" value="HTH_IclR"/>
    <property type="match status" value="1"/>
</dbReference>
<feature type="domain" description="HTH iclR-type" evidence="4">
    <location>
        <begin position="1"/>
        <end position="61"/>
    </location>
</feature>
<dbReference type="InterPro" id="IPR050707">
    <property type="entry name" value="HTH_MetabolicPath_Reg"/>
</dbReference>
<dbReference type="InterPro" id="IPR036390">
    <property type="entry name" value="WH_DNA-bd_sf"/>
</dbReference>
<dbReference type="PANTHER" id="PTHR30136:SF34">
    <property type="entry name" value="TRANSCRIPTIONAL REGULATOR"/>
    <property type="match status" value="1"/>
</dbReference>
<keyword evidence="3" id="KW-0804">Transcription</keyword>
<dbReference type="SUPFAM" id="SSF46785">
    <property type="entry name" value="Winged helix' DNA-binding domain"/>
    <property type="match status" value="1"/>
</dbReference>
<comment type="caution">
    <text evidence="6">The sequence shown here is derived from an EMBL/GenBank/DDBJ whole genome shotgun (WGS) entry which is preliminary data.</text>
</comment>
<evidence type="ECO:0000259" key="5">
    <source>
        <dbReference type="PROSITE" id="PS51078"/>
    </source>
</evidence>
<keyword evidence="7" id="KW-1185">Reference proteome</keyword>
<dbReference type="PANTHER" id="PTHR30136">
    <property type="entry name" value="HELIX-TURN-HELIX TRANSCRIPTIONAL REGULATOR, ICLR FAMILY"/>
    <property type="match status" value="1"/>
</dbReference>
<evidence type="ECO:0000256" key="2">
    <source>
        <dbReference type="ARBA" id="ARBA00023125"/>
    </source>
</evidence>
<evidence type="ECO:0000256" key="3">
    <source>
        <dbReference type="ARBA" id="ARBA00023163"/>
    </source>
</evidence>
<dbReference type="PROSITE" id="PS51078">
    <property type="entry name" value="ICLR_ED"/>
    <property type="match status" value="1"/>
</dbReference>
<keyword evidence="2" id="KW-0238">DNA-binding</keyword>
<organism evidence="6 7">
    <name type="scientific">Pseudonocardia yunnanensis</name>
    <dbReference type="NCBI Taxonomy" id="58107"/>
    <lineage>
        <taxon>Bacteria</taxon>
        <taxon>Bacillati</taxon>
        <taxon>Actinomycetota</taxon>
        <taxon>Actinomycetes</taxon>
        <taxon>Pseudonocardiales</taxon>
        <taxon>Pseudonocardiaceae</taxon>
        <taxon>Pseudonocardia</taxon>
    </lineage>
</organism>
<dbReference type="RefSeq" id="WP_344725092.1">
    <property type="nucleotide sequence ID" value="NZ_BAAAUS010000028.1"/>
</dbReference>
<dbReference type="Gene3D" id="3.30.450.40">
    <property type="match status" value="1"/>
</dbReference>
<evidence type="ECO:0000256" key="1">
    <source>
        <dbReference type="ARBA" id="ARBA00023015"/>
    </source>
</evidence>
<dbReference type="Gene3D" id="1.10.10.10">
    <property type="entry name" value="Winged helix-like DNA-binding domain superfamily/Winged helix DNA-binding domain"/>
    <property type="match status" value="1"/>
</dbReference>
<dbReference type="InterPro" id="IPR029016">
    <property type="entry name" value="GAF-like_dom_sf"/>
</dbReference>
<proteinExistence type="predicted"/>
<sequence>MQSLERGLAMLLAFDAEHARLTLREAAEATGFSRPAARRLLLTLEALGYISSDGSTYQLTSRVLTLGYGFLASRSIHEVAERHLERLSASIGESSSLSMLDETDVVFVVRVPTHRIMNYRLSVGARLPAYVSAHGRVLLANISDEALDRYFRQAELLRFNSRTCTSEVQLRAALAKVRSQGWAMIDQEFETNVRAIGAPVRDAAGLVVAAIGCSCHAGRVSIDQLSEEFLPCLRETAAAITADLGGSPEGSPGRHRTPPQQ</sequence>
<dbReference type="Proteomes" id="UP001597114">
    <property type="component" value="Unassembled WGS sequence"/>
</dbReference>
<evidence type="ECO:0000313" key="6">
    <source>
        <dbReference type="EMBL" id="MFD1522999.1"/>
    </source>
</evidence>
<dbReference type="InterPro" id="IPR005471">
    <property type="entry name" value="Tscrpt_reg_IclR_N"/>
</dbReference>
<reference evidence="7" key="1">
    <citation type="journal article" date="2019" name="Int. J. Syst. Evol. Microbiol.">
        <title>The Global Catalogue of Microorganisms (GCM) 10K type strain sequencing project: providing services to taxonomists for standard genome sequencing and annotation.</title>
        <authorList>
            <consortium name="The Broad Institute Genomics Platform"/>
            <consortium name="The Broad Institute Genome Sequencing Center for Infectious Disease"/>
            <person name="Wu L."/>
            <person name="Ma J."/>
        </authorList>
    </citation>
    <scope>NUCLEOTIDE SEQUENCE [LARGE SCALE GENOMIC DNA]</scope>
    <source>
        <strain evidence="7">CCM 7043</strain>
    </source>
</reference>